<dbReference type="PANTHER" id="PTHR13152">
    <property type="entry name" value="TFIIH, POLYPEPTIDE 4"/>
    <property type="match status" value="1"/>
</dbReference>
<feature type="domain" description="Transcription factor Tfb2 C-terminal" evidence="10">
    <location>
        <begin position="420"/>
        <end position="485"/>
    </location>
</feature>
<dbReference type="Proteomes" id="UP000272025">
    <property type="component" value="Unassembled WGS sequence"/>
</dbReference>
<dbReference type="RefSeq" id="XP_028470355.1">
    <property type="nucleotide sequence ID" value="XM_028607054.1"/>
</dbReference>
<organism evidence="11 12">
    <name type="scientific">Sodiomyces alkalinus (strain CBS 110278 / VKM F-3762 / F11)</name>
    <name type="common">Alkaliphilic filamentous fungus</name>
    <dbReference type="NCBI Taxonomy" id="1314773"/>
    <lineage>
        <taxon>Eukaryota</taxon>
        <taxon>Fungi</taxon>
        <taxon>Dikarya</taxon>
        <taxon>Ascomycota</taxon>
        <taxon>Pezizomycotina</taxon>
        <taxon>Sordariomycetes</taxon>
        <taxon>Hypocreomycetidae</taxon>
        <taxon>Glomerellales</taxon>
        <taxon>Plectosphaerellaceae</taxon>
        <taxon>Sodiomyces</taxon>
    </lineage>
</organism>
<evidence type="ECO:0000256" key="5">
    <source>
        <dbReference type="ARBA" id="ARBA00023015"/>
    </source>
</evidence>
<evidence type="ECO:0000313" key="12">
    <source>
        <dbReference type="Proteomes" id="UP000272025"/>
    </source>
</evidence>
<accession>A0A3N2Q6Y3</accession>
<keyword evidence="5 9" id="KW-0805">Transcription regulation</keyword>
<dbReference type="FunFam" id="3.30.70.2610:FF:000001">
    <property type="entry name" value="General transcription factor IIH subunit 4"/>
    <property type="match status" value="1"/>
</dbReference>
<keyword evidence="12" id="KW-1185">Reference proteome</keyword>
<dbReference type="InterPro" id="IPR004598">
    <property type="entry name" value="TFIIH_p52/Tfb2"/>
</dbReference>
<sequence>MSVGMGQSLQLADYLEKLPGTTFRKLYQQPSSAFSIFRRMLPSLAKTFVMWMLYMSHPYKLEDLDARVKPEFKQSRDHALAVLRTLHMIQYSVPSKDRPQEIQLTTNFKRSMQLALEGGGSHNSFGVPSDLPPPPEVTIAFLDEHARQKFDAILHYIVHSVAPGLIEAGGPKSSVKELLLAGGMVRRQGGVTSITQTGFTFLLQEKNAQVWTLLLLWIEAMEHSPASGLEATEMLSFLFLLATLELGKPYDTGALTDQRRNMLPSLADFGLVYVPQHKPQQYFPTRLATDLTDTSRSISTRSLGAAWAAASAPASGSGSGSGAEEEEASRGKIIVETNFRLYAYTQNVLQIAVLSLFCRMSARFPDMVSGRLTRDSVRRAITFGITGDQIISYLAAHAHPEMHAFAAAQAKPVLPPTVVDQIRLWQLENERMKTHSGFLFLDFVDEKEYVDIASYADEIGVLVWRNDRRRMFFASKHEQIRDYLRLRKKA</sequence>
<dbReference type="Gene3D" id="3.30.70.2610">
    <property type="match status" value="1"/>
</dbReference>
<dbReference type="OrthoDB" id="364513at2759"/>
<dbReference type="Pfam" id="PF18307">
    <property type="entry name" value="Tfb2_C"/>
    <property type="match status" value="1"/>
</dbReference>
<evidence type="ECO:0000256" key="7">
    <source>
        <dbReference type="ARBA" id="ARBA00023204"/>
    </source>
</evidence>
<dbReference type="GO" id="GO:0000439">
    <property type="term" value="C:transcription factor TFIIH core complex"/>
    <property type="evidence" value="ECO:0007669"/>
    <property type="project" value="InterPro"/>
</dbReference>
<keyword evidence="4 9" id="KW-0227">DNA damage</keyword>
<dbReference type="GO" id="GO:0006366">
    <property type="term" value="P:transcription by RNA polymerase II"/>
    <property type="evidence" value="ECO:0007669"/>
    <property type="project" value="UniProtKB-ARBA"/>
</dbReference>
<comment type="subcellular location">
    <subcellularLocation>
        <location evidence="2 9">Nucleus</location>
    </subcellularLocation>
</comment>
<reference evidence="11 12" key="1">
    <citation type="journal article" date="2018" name="Mol. Ecol.">
        <title>The obligate alkalophilic soda-lake fungus Sodiomyces alkalinus has shifted to a protein diet.</title>
        <authorList>
            <person name="Grum-Grzhimaylo A.A."/>
            <person name="Falkoski D.L."/>
            <person name="van den Heuvel J."/>
            <person name="Valero-Jimenez C.A."/>
            <person name="Min B."/>
            <person name="Choi I.G."/>
            <person name="Lipzen A."/>
            <person name="Daum C.G."/>
            <person name="Aanen D.K."/>
            <person name="Tsang A."/>
            <person name="Henrissat B."/>
            <person name="Bilanenko E.N."/>
            <person name="de Vries R.P."/>
            <person name="van Kan J.A.L."/>
            <person name="Grigoriev I.V."/>
            <person name="Debets A.J.M."/>
        </authorList>
    </citation>
    <scope>NUCLEOTIDE SEQUENCE [LARGE SCALE GENOMIC DNA]</scope>
    <source>
        <strain evidence="11 12">F11</strain>
    </source>
</reference>
<evidence type="ECO:0000256" key="8">
    <source>
        <dbReference type="ARBA" id="ARBA00023242"/>
    </source>
</evidence>
<evidence type="ECO:0000256" key="9">
    <source>
        <dbReference type="RuleBase" id="RU364024"/>
    </source>
</evidence>
<comment type="function">
    <text evidence="9">Component of the general transcription and DNA repair factor IIH (TFIIH) core complex which is involved in general and transcription-coupled nucleotide excision repair (NER) of damaged DNA.</text>
</comment>
<dbReference type="GO" id="GO:0006289">
    <property type="term" value="P:nucleotide-excision repair"/>
    <property type="evidence" value="ECO:0007669"/>
    <property type="project" value="InterPro"/>
</dbReference>
<evidence type="ECO:0000256" key="2">
    <source>
        <dbReference type="ARBA" id="ARBA00004123"/>
    </source>
</evidence>
<dbReference type="AlphaFoldDB" id="A0A3N2Q6Y3"/>
<evidence type="ECO:0000256" key="3">
    <source>
        <dbReference type="ARBA" id="ARBA00007132"/>
    </source>
</evidence>
<dbReference type="GO" id="GO:0005675">
    <property type="term" value="C:transcription factor TFIIH holo complex"/>
    <property type="evidence" value="ECO:0007669"/>
    <property type="project" value="TreeGrafter"/>
</dbReference>
<protein>
    <recommendedName>
        <fullName evidence="9">RNA polymerase II transcription factor B subunit 2</fullName>
    </recommendedName>
</protein>
<dbReference type="NCBIfam" id="TIGR00625">
    <property type="entry name" value="tfb2"/>
    <property type="match status" value="1"/>
</dbReference>
<evidence type="ECO:0000256" key="1">
    <source>
        <dbReference type="ARBA" id="ARBA00002817"/>
    </source>
</evidence>
<dbReference type="GO" id="GO:0003690">
    <property type="term" value="F:double-stranded DNA binding"/>
    <property type="evidence" value="ECO:0007669"/>
    <property type="project" value="TreeGrafter"/>
</dbReference>
<dbReference type="InterPro" id="IPR040662">
    <property type="entry name" value="Tfb2_C"/>
</dbReference>
<keyword evidence="6 9" id="KW-0804">Transcription</keyword>
<gene>
    <name evidence="11" type="ORF">SODALDRAFT_18092</name>
</gene>
<dbReference type="GO" id="GO:0001671">
    <property type="term" value="F:ATPase activator activity"/>
    <property type="evidence" value="ECO:0007669"/>
    <property type="project" value="InterPro"/>
</dbReference>
<dbReference type="EMBL" id="ML119051">
    <property type="protein sequence ID" value="ROT42549.1"/>
    <property type="molecule type" value="Genomic_DNA"/>
</dbReference>
<keyword evidence="8 9" id="KW-0539">Nucleus</keyword>
<dbReference type="Pfam" id="PF03849">
    <property type="entry name" value="Tfb2"/>
    <property type="match status" value="1"/>
</dbReference>
<dbReference type="STRING" id="1314773.A0A3N2Q6Y3"/>
<evidence type="ECO:0000313" key="11">
    <source>
        <dbReference type="EMBL" id="ROT42549.1"/>
    </source>
</evidence>
<evidence type="ECO:0000259" key="10">
    <source>
        <dbReference type="Pfam" id="PF18307"/>
    </source>
</evidence>
<evidence type="ECO:0000256" key="6">
    <source>
        <dbReference type="ARBA" id="ARBA00023163"/>
    </source>
</evidence>
<keyword evidence="7 9" id="KW-0234">DNA repair</keyword>
<comment type="similarity">
    <text evidence="3 9">Belongs to the TFB2 family.</text>
</comment>
<dbReference type="PANTHER" id="PTHR13152:SF0">
    <property type="entry name" value="GENERAL TRANSCRIPTION FACTOR IIH SUBUNIT 4"/>
    <property type="match status" value="1"/>
</dbReference>
<name>A0A3N2Q6Y3_SODAK</name>
<evidence type="ECO:0000256" key="4">
    <source>
        <dbReference type="ARBA" id="ARBA00022763"/>
    </source>
</evidence>
<dbReference type="GeneID" id="39575532"/>
<comment type="function">
    <text evidence="1">Component of the general transcription and DNA repair factor IIH (TFIIH) core complex, which is involved in general and transcription-coupled nucleotide excision repair (NER) of damaged DNA and, when complexed to TFIIK, in RNA transcription by RNA polymerase II. In NER, TFIIH acts by opening DNA around the lesion to allow the excision of the damaged oligonucleotide and its replacement by a new DNA fragment. In transcription, TFIIH has an essential role in transcription initiation. When the pre-initiation complex (PIC) has been established, TFIIH is required for promoter opening and promoter escape. Phosphorylation of the C-terminal tail (CTD) of the largest subunit of RNA polymerase II by the kinase module TFIIK controls the initiation of transcription.</text>
</comment>
<proteinExistence type="inferred from homology"/>